<dbReference type="NCBIfam" id="TIGR00243">
    <property type="entry name" value="Dxr"/>
    <property type="match status" value="1"/>
</dbReference>
<feature type="domain" description="DXP reductoisomerase C-terminal" evidence="12">
    <location>
        <begin position="260"/>
        <end position="376"/>
    </location>
</feature>
<name>A0A1F4S1M7_UNCSA</name>
<keyword evidence="4 9" id="KW-0521">NADP</keyword>
<keyword evidence="5 9" id="KW-0560">Oxidoreductase</keyword>
<keyword evidence="13" id="KW-0413">Isomerase</keyword>
<feature type="binding site" evidence="9">
    <location>
        <position position="220"/>
    </location>
    <ligand>
        <name>Mn(2+)</name>
        <dbReference type="ChEBI" id="CHEBI:29035"/>
    </ligand>
</feature>
<evidence type="ECO:0000256" key="7">
    <source>
        <dbReference type="ARBA" id="ARBA00023229"/>
    </source>
</evidence>
<organism evidence="13 14">
    <name type="scientific">candidate division WOR-1 bacterium RIFOXYB2_FULL_36_35</name>
    <dbReference type="NCBI Taxonomy" id="1802578"/>
    <lineage>
        <taxon>Bacteria</taxon>
        <taxon>Bacillati</taxon>
        <taxon>Saganbacteria</taxon>
    </lineage>
</organism>
<evidence type="ECO:0000256" key="9">
    <source>
        <dbReference type="HAMAP-Rule" id="MF_00183"/>
    </source>
</evidence>
<evidence type="ECO:0000259" key="11">
    <source>
        <dbReference type="Pfam" id="PF08436"/>
    </source>
</evidence>
<feature type="binding site" evidence="9">
    <location>
        <position position="149"/>
    </location>
    <ligand>
        <name>Mn(2+)</name>
        <dbReference type="ChEBI" id="CHEBI:29035"/>
    </ligand>
</feature>
<dbReference type="InterPro" id="IPR003821">
    <property type="entry name" value="DXP_reductoisomerase"/>
</dbReference>
<comment type="pathway">
    <text evidence="1 9">Isoprenoid biosynthesis; isopentenyl diphosphate biosynthesis via DXP pathway; isopentenyl diphosphate from 1-deoxy-D-xylulose 5-phosphate: step 1/6.</text>
</comment>
<dbReference type="SUPFAM" id="SSF69055">
    <property type="entry name" value="1-deoxy-D-xylulose-5-phosphate reductoisomerase, C-terminal domain"/>
    <property type="match status" value="1"/>
</dbReference>
<evidence type="ECO:0000256" key="1">
    <source>
        <dbReference type="ARBA" id="ARBA00005094"/>
    </source>
</evidence>
<feature type="binding site" evidence="9">
    <location>
        <position position="12"/>
    </location>
    <ligand>
        <name>NADPH</name>
        <dbReference type="ChEBI" id="CHEBI:57783"/>
    </ligand>
</feature>
<feature type="binding site" evidence="9">
    <location>
        <position position="211"/>
    </location>
    <ligand>
        <name>1-deoxy-D-xylulose 5-phosphate</name>
        <dbReference type="ChEBI" id="CHEBI:57792"/>
    </ligand>
</feature>
<keyword evidence="3 9" id="KW-0479">Metal-binding</keyword>
<dbReference type="NCBIfam" id="NF009114">
    <property type="entry name" value="PRK12464.1"/>
    <property type="match status" value="1"/>
</dbReference>
<dbReference type="InterPro" id="IPR013644">
    <property type="entry name" value="DXP_reductoisomerase_C"/>
</dbReference>
<feature type="binding site" evidence="9">
    <location>
        <position position="217"/>
    </location>
    <ligand>
        <name>1-deoxy-D-xylulose 5-phosphate</name>
        <dbReference type="ChEBI" id="CHEBI:57792"/>
    </ligand>
</feature>
<evidence type="ECO:0000256" key="8">
    <source>
        <dbReference type="ARBA" id="ARBA00048543"/>
    </source>
</evidence>
<dbReference type="PANTHER" id="PTHR30525">
    <property type="entry name" value="1-DEOXY-D-XYLULOSE 5-PHOSPHATE REDUCTOISOMERASE"/>
    <property type="match status" value="1"/>
</dbReference>
<feature type="binding site" evidence="9">
    <location>
        <position position="175"/>
    </location>
    <ligand>
        <name>1-deoxy-D-xylulose 5-phosphate</name>
        <dbReference type="ChEBI" id="CHEBI:57792"/>
    </ligand>
</feature>
<dbReference type="PANTHER" id="PTHR30525:SF0">
    <property type="entry name" value="1-DEOXY-D-XYLULOSE 5-PHOSPHATE REDUCTOISOMERASE, CHLOROPLASTIC"/>
    <property type="match status" value="1"/>
</dbReference>
<comment type="cofactor">
    <cofactor evidence="9">
        <name>Mg(2+)</name>
        <dbReference type="ChEBI" id="CHEBI:18420"/>
    </cofactor>
    <cofactor evidence="9">
        <name>Mn(2+)</name>
        <dbReference type="ChEBI" id="CHEBI:29035"/>
    </cofactor>
</comment>
<feature type="binding site" evidence="9">
    <location>
        <position position="151"/>
    </location>
    <ligand>
        <name>Mn(2+)</name>
        <dbReference type="ChEBI" id="CHEBI:29035"/>
    </ligand>
</feature>
<dbReference type="SUPFAM" id="SSF55347">
    <property type="entry name" value="Glyceraldehyde-3-phosphate dehydrogenase-like, C-terminal domain"/>
    <property type="match status" value="1"/>
</dbReference>
<sequence>MKKNIAILGSTGSIGKQTLEVVSAFPSFFSVVSIAAKNEIEEIISQIKTFKPLLVSVASDEVKSKVEAALSGQNVKIVTGEEGLLEVATHKAVNLVVAAIPGALSLKAVIGAVKLKKNIALATKEILVAAGDIFMEEVKNSGVNIFPIDSEHSAIAQCLMGEKIENIKKIILTASGGPFLKASPEKMAKVTVKEALGHPTWKMGPKITVDSATLMNKGFEVIEAHHLFGLDYNKIETVVHPQSVIHSMVEFVDGSVKAQLGAPDMRIPIQLALFGMERKVNRWNVLDVYKIKSLTFENVDMEKFQCLKFAYEAGMKGGTMPAVVNAANEVAVNMFLKNKITFLDIPIKIKKAMEAHKLIEKPSLEEIIEADKKTRELLTP</sequence>
<dbReference type="InterPro" id="IPR013512">
    <property type="entry name" value="DXP_reductoisomerase_N"/>
</dbReference>
<comment type="caution">
    <text evidence="13">The sequence shown here is derived from an EMBL/GenBank/DDBJ whole genome shotgun (WGS) entry which is preliminary data.</text>
</comment>
<dbReference type="EC" id="1.1.1.267" evidence="9"/>
<evidence type="ECO:0000313" key="13">
    <source>
        <dbReference type="EMBL" id="OGC14332.1"/>
    </source>
</evidence>
<feature type="binding site" evidence="9">
    <location>
        <position position="220"/>
    </location>
    <ligand>
        <name>1-deoxy-D-xylulose 5-phosphate</name>
        <dbReference type="ChEBI" id="CHEBI:57792"/>
    </ligand>
</feature>
<feature type="binding site" evidence="9">
    <location>
        <position position="204"/>
    </location>
    <ligand>
        <name>NADPH</name>
        <dbReference type="ChEBI" id="CHEBI:57783"/>
    </ligand>
</feature>
<dbReference type="HAMAP" id="MF_00183">
    <property type="entry name" value="DXP_reductoisom"/>
    <property type="match status" value="1"/>
</dbReference>
<feature type="binding site" evidence="9">
    <location>
        <position position="216"/>
    </location>
    <ligand>
        <name>1-deoxy-D-xylulose 5-phosphate</name>
        <dbReference type="ChEBI" id="CHEBI:57792"/>
    </ligand>
</feature>
<feature type="binding site" evidence="9">
    <location>
        <position position="151"/>
    </location>
    <ligand>
        <name>1-deoxy-D-xylulose 5-phosphate</name>
        <dbReference type="ChEBI" id="CHEBI:57792"/>
    </ligand>
</feature>
<proteinExistence type="inferred from homology"/>
<feature type="binding site" evidence="9">
    <location>
        <position position="198"/>
    </location>
    <ligand>
        <name>1-deoxy-D-xylulose 5-phosphate</name>
        <dbReference type="ChEBI" id="CHEBI:57792"/>
    </ligand>
</feature>
<feature type="binding site" evidence="9">
    <location>
        <position position="13"/>
    </location>
    <ligand>
        <name>NADPH</name>
        <dbReference type="ChEBI" id="CHEBI:57783"/>
    </ligand>
</feature>
<accession>A0A1F4S1M7</accession>
<keyword evidence="6 9" id="KW-0464">Manganese</keyword>
<dbReference type="UniPathway" id="UPA00056">
    <property type="reaction ID" value="UER00092"/>
</dbReference>
<feature type="binding site" evidence="9">
    <location>
        <position position="14"/>
    </location>
    <ligand>
        <name>NADPH</name>
        <dbReference type="ChEBI" id="CHEBI:57783"/>
    </ligand>
</feature>
<dbReference type="Pfam" id="PF02670">
    <property type="entry name" value="DXP_reductoisom"/>
    <property type="match status" value="1"/>
</dbReference>
<dbReference type="AlphaFoldDB" id="A0A1F4S1M7"/>
<keyword evidence="9" id="KW-0460">Magnesium</keyword>
<evidence type="ECO:0000256" key="5">
    <source>
        <dbReference type="ARBA" id="ARBA00023002"/>
    </source>
</evidence>
<evidence type="ECO:0000259" key="12">
    <source>
        <dbReference type="Pfam" id="PF13288"/>
    </source>
</evidence>
<dbReference type="GO" id="GO:0051484">
    <property type="term" value="P:isopentenyl diphosphate biosynthetic process, methylerythritol 4-phosphate pathway involved in terpenoid biosynthetic process"/>
    <property type="evidence" value="ECO:0007669"/>
    <property type="project" value="TreeGrafter"/>
</dbReference>
<feature type="binding site" evidence="9">
    <location>
        <position position="124"/>
    </location>
    <ligand>
        <name>1-deoxy-D-xylulose 5-phosphate</name>
        <dbReference type="ChEBI" id="CHEBI:57792"/>
    </ligand>
</feature>
<evidence type="ECO:0000313" key="14">
    <source>
        <dbReference type="Proteomes" id="UP000177905"/>
    </source>
</evidence>
<evidence type="ECO:0000256" key="3">
    <source>
        <dbReference type="ARBA" id="ARBA00022723"/>
    </source>
</evidence>
<evidence type="ECO:0000256" key="2">
    <source>
        <dbReference type="ARBA" id="ARBA00006825"/>
    </source>
</evidence>
<feature type="domain" description="1-deoxy-D-xylulose 5-phosphate reductoisomerase C-terminal" evidence="11">
    <location>
        <begin position="145"/>
        <end position="228"/>
    </location>
</feature>
<dbReference type="Pfam" id="PF08436">
    <property type="entry name" value="DXP_redisom_C"/>
    <property type="match status" value="1"/>
</dbReference>
<evidence type="ECO:0000256" key="4">
    <source>
        <dbReference type="ARBA" id="ARBA00022857"/>
    </source>
</evidence>
<dbReference type="Gene3D" id="1.10.1740.10">
    <property type="match status" value="1"/>
</dbReference>
<protein>
    <recommendedName>
        <fullName evidence="9">1-deoxy-D-xylulose 5-phosphate reductoisomerase</fullName>
        <shortName evidence="9">DXP reductoisomerase</shortName>
        <ecNumber evidence="9">1.1.1.267</ecNumber>
    </recommendedName>
    <alternativeName>
        <fullName evidence="9">1-deoxyxylulose-5-phosphate reductoisomerase</fullName>
    </alternativeName>
    <alternativeName>
        <fullName evidence="9">2-C-methyl-D-erythritol 4-phosphate synthase</fullName>
    </alternativeName>
</protein>
<dbReference type="PIRSF" id="PIRSF006205">
    <property type="entry name" value="Dxp_reductismrs"/>
    <property type="match status" value="1"/>
</dbReference>
<reference evidence="13 14" key="1">
    <citation type="journal article" date="2016" name="Nat. Commun.">
        <title>Thousands of microbial genomes shed light on interconnected biogeochemical processes in an aquifer system.</title>
        <authorList>
            <person name="Anantharaman K."/>
            <person name="Brown C.T."/>
            <person name="Hug L.A."/>
            <person name="Sharon I."/>
            <person name="Castelle C.J."/>
            <person name="Probst A.J."/>
            <person name="Thomas B.C."/>
            <person name="Singh A."/>
            <person name="Wilkins M.J."/>
            <person name="Karaoz U."/>
            <person name="Brodie E.L."/>
            <person name="Williams K.H."/>
            <person name="Hubbard S.S."/>
            <person name="Banfield J.F."/>
        </authorList>
    </citation>
    <scope>NUCLEOTIDE SEQUENCE [LARGE SCALE GENOMIC DNA]</scope>
</reference>
<dbReference type="GO" id="GO:0016853">
    <property type="term" value="F:isomerase activity"/>
    <property type="evidence" value="ECO:0007669"/>
    <property type="project" value="UniProtKB-KW"/>
</dbReference>
<dbReference type="Gene3D" id="3.40.50.720">
    <property type="entry name" value="NAD(P)-binding Rossmann-like Domain"/>
    <property type="match status" value="1"/>
</dbReference>
<dbReference type="GO" id="GO:0030604">
    <property type="term" value="F:1-deoxy-D-xylulose-5-phosphate reductoisomerase activity"/>
    <property type="evidence" value="ECO:0007669"/>
    <property type="project" value="UniProtKB-UniRule"/>
</dbReference>
<dbReference type="Pfam" id="PF13288">
    <property type="entry name" value="DXPR_C"/>
    <property type="match status" value="1"/>
</dbReference>
<dbReference type="GO" id="GO:0070402">
    <property type="term" value="F:NADPH binding"/>
    <property type="evidence" value="ECO:0007669"/>
    <property type="project" value="InterPro"/>
</dbReference>
<evidence type="ECO:0000259" key="10">
    <source>
        <dbReference type="Pfam" id="PF02670"/>
    </source>
</evidence>
<dbReference type="InterPro" id="IPR036169">
    <property type="entry name" value="DXPR_C_sf"/>
</dbReference>
<comment type="similarity">
    <text evidence="2 9">Belongs to the DXR family.</text>
</comment>
<evidence type="ECO:0000256" key="6">
    <source>
        <dbReference type="ARBA" id="ARBA00023211"/>
    </source>
</evidence>
<dbReference type="FunFam" id="3.40.50.720:FF:000045">
    <property type="entry name" value="1-deoxy-D-xylulose 5-phosphate reductoisomerase"/>
    <property type="match status" value="1"/>
</dbReference>
<dbReference type="Proteomes" id="UP000177905">
    <property type="component" value="Unassembled WGS sequence"/>
</dbReference>
<feature type="binding site" evidence="9">
    <location>
        <position position="11"/>
    </location>
    <ligand>
        <name>NADPH</name>
        <dbReference type="ChEBI" id="CHEBI:57783"/>
    </ligand>
</feature>
<feature type="binding site" evidence="9">
    <location>
        <position position="125"/>
    </location>
    <ligand>
        <name>NADPH</name>
        <dbReference type="ChEBI" id="CHEBI:57783"/>
    </ligand>
</feature>
<comment type="function">
    <text evidence="9">Catalyzes the NADPH-dependent rearrangement and reduction of 1-deoxy-D-xylulose-5-phosphate (DXP) to 2-C-methyl-D-erythritol 4-phosphate (MEP).</text>
</comment>
<comment type="caution">
    <text evidence="9">Lacks conserved residue(s) required for the propagation of feature annotation.</text>
</comment>
<keyword evidence="7 9" id="KW-0414">Isoprene biosynthesis</keyword>
<feature type="domain" description="1-deoxy-D-xylulose 5-phosphate reductoisomerase N-terminal" evidence="10">
    <location>
        <begin position="5"/>
        <end position="131"/>
    </location>
</feature>
<feature type="binding site" evidence="9">
    <location>
        <position position="150"/>
    </location>
    <ligand>
        <name>1-deoxy-D-xylulose 5-phosphate</name>
        <dbReference type="ChEBI" id="CHEBI:57792"/>
    </ligand>
</feature>
<dbReference type="SUPFAM" id="SSF51735">
    <property type="entry name" value="NAD(P)-binding Rossmann-fold domains"/>
    <property type="match status" value="1"/>
</dbReference>
<dbReference type="InterPro" id="IPR036291">
    <property type="entry name" value="NAD(P)-bd_dom_sf"/>
</dbReference>
<dbReference type="EMBL" id="MEUA01000038">
    <property type="protein sequence ID" value="OGC14332.1"/>
    <property type="molecule type" value="Genomic_DNA"/>
</dbReference>
<dbReference type="GO" id="GO:0030145">
    <property type="term" value="F:manganese ion binding"/>
    <property type="evidence" value="ECO:0007669"/>
    <property type="project" value="TreeGrafter"/>
</dbReference>
<gene>
    <name evidence="9" type="primary">dxr</name>
    <name evidence="13" type="ORF">A2290_08330</name>
</gene>
<comment type="catalytic activity">
    <reaction evidence="8">
        <text>2-C-methyl-D-erythritol 4-phosphate + NADP(+) = 1-deoxy-D-xylulose 5-phosphate + NADPH + H(+)</text>
        <dbReference type="Rhea" id="RHEA:13717"/>
        <dbReference type="ChEBI" id="CHEBI:15378"/>
        <dbReference type="ChEBI" id="CHEBI:57783"/>
        <dbReference type="ChEBI" id="CHEBI:57792"/>
        <dbReference type="ChEBI" id="CHEBI:58262"/>
        <dbReference type="ChEBI" id="CHEBI:58349"/>
        <dbReference type="EC" id="1.1.1.267"/>
    </reaction>
    <physiologicalReaction direction="right-to-left" evidence="8">
        <dbReference type="Rhea" id="RHEA:13719"/>
    </physiologicalReaction>
</comment>
<dbReference type="InterPro" id="IPR026877">
    <property type="entry name" value="DXPR_C"/>
</dbReference>